<dbReference type="OrthoDB" id="9811543at2"/>
<dbReference type="Proteomes" id="UP000019426">
    <property type="component" value="Chromosome M2/40_rep1"/>
</dbReference>
<organism evidence="6 7">
    <name type="scientific">Clostridium bornimense</name>
    <dbReference type="NCBI Taxonomy" id="1216932"/>
    <lineage>
        <taxon>Bacteria</taxon>
        <taxon>Bacillati</taxon>
        <taxon>Bacillota</taxon>
        <taxon>Clostridia</taxon>
        <taxon>Eubacteriales</taxon>
        <taxon>Clostridiaceae</taxon>
        <taxon>Clostridium</taxon>
    </lineage>
</organism>
<protein>
    <submittedName>
        <fullName evidence="6">Putative RNA polymerase-binding protein DksA</fullName>
    </submittedName>
</protein>
<dbReference type="InterPro" id="IPR000962">
    <property type="entry name" value="Znf_DskA_TraR"/>
</dbReference>
<dbReference type="PROSITE" id="PS51128">
    <property type="entry name" value="ZF_DKSA_2"/>
    <property type="match status" value="1"/>
</dbReference>
<evidence type="ECO:0000313" key="6">
    <source>
        <dbReference type="EMBL" id="CDM68752.1"/>
    </source>
</evidence>
<sequence length="193" mass="22226">MLTNDEKKYFKNKLIEEKNRIEGIIGLMNKNETIGEDAQNFSELSLYDNHTGDIGSEVTETSKSIALKNNEERILAKVDNAIEDIDNGSYGICKICGKEINKERLQFIPYAEYCVECQKASSFHDRNEFDRFKESSPFVADTYTAAPNPVEYYEAVESFNQIDNIYEFDEDVDYGDVVDPLDNISNEFYKRTL</sequence>
<keyword evidence="1" id="KW-0479">Metal-binding</keyword>
<keyword evidence="7" id="KW-1185">Reference proteome</keyword>
<dbReference type="GO" id="GO:0008270">
    <property type="term" value="F:zinc ion binding"/>
    <property type="evidence" value="ECO:0007669"/>
    <property type="project" value="UniProtKB-KW"/>
</dbReference>
<evidence type="ECO:0000256" key="2">
    <source>
        <dbReference type="ARBA" id="ARBA00022771"/>
    </source>
</evidence>
<dbReference type="SUPFAM" id="SSF57716">
    <property type="entry name" value="Glucocorticoid receptor-like (DNA-binding domain)"/>
    <property type="match status" value="1"/>
</dbReference>
<keyword evidence="2" id="KW-0863">Zinc-finger</keyword>
<dbReference type="EMBL" id="HG917868">
    <property type="protein sequence ID" value="CDM68752.1"/>
    <property type="molecule type" value="Genomic_DNA"/>
</dbReference>
<accession>W6S366</accession>
<dbReference type="KEGG" id="clt:CM240_1594"/>
<reference evidence="6 7" key="1">
    <citation type="submission" date="2013-11" db="EMBL/GenBank/DDBJ databases">
        <title>Complete genome sequence of Clostridum sp. M2/40.</title>
        <authorList>
            <person name="Wibberg D."/>
            <person name="Puehler A."/>
            <person name="Schlueter A."/>
        </authorList>
    </citation>
    <scope>NUCLEOTIDE SEQUENCE [LARGE SCALE GENOMIC DNA]</scope>
    <source>
        <strain evidence="7">M2/40</strain>
    </source>
</reference>
<dbReference type="RefSeq" id="WP_044038087.1">
    <property type="nucleotide sequence ID" value="NZ_HG917868.1"/>
</dbReference>
<dbReference type="AlphaFoldDB" id="W6S366"/>
<evidence type="ECO:0000256" key="4">
    <source>
        <dbReference type="PROSITE-ProRule" id="PRU00510"/>
    </source>
</evidence>
<dbReference type="STRING" id="1216932.CM240_1594"/>
<evidence type="ECO:0000256" key="3">
    <source>
        <dbReference type="ARBA" id="ARBA00022833"/>
    </source>
</evidence>
<dbReference type="InterPro" id="IPR037187">
    <property type="entry name" value="DnaK_N"/>
</dbReference>
<dbReference type="PANTHER" id="PTHR33823">
    <property type="entry name" value="RNA POLYMERASE-BINDING TRANSCRIPTION FACTOR DKSA-RELATED"/>
    <property type="match status" value="1"/>
</dbReference>
<dbReference type="eggNOG" id="COG1734">
    <property type="taxonomic scope" value="Bacteria"/>
</dbReference>
<dbReference type="PATRIC" id="fig|1216932.3.peg.1587"/>
<dbReference type="SUPFAM" id="SSF109635">
    <property type="entry name" value="DnaK suppressor protein DksA, alpha-hairpin domain"/>
    <property type="match status" value="1"/>
</dbReference>
<evidence type="ECO:0000256" key="1">
    <source>
        <dbReference type="ARBA" id="ARBA00022723"/>
    </source>
</evidence>
<gene>
    <name evidence="6" type="ORF">CM240_1594</name>
</gene>
<dbReference type="Pfam" id="PF01258">
    <property type="entry name" value="zf-dskA_traR"/>
    <property type="match status" value="1"/>
</dbReference>
<evidence type="ECO:0000259" key="5">
    <source>
        <dbReference type="Pfam" id="PF01258"/>
    </source>
</evidence>
<name>W6S366_9CLOT</name>
<feature type="domain" description="Zinc finger DksA/TraR C4-type" evidence="5">
    <location>
        <begin position="88"/>
        <end position="120"/>
    </location>
</feature>
<dbReference type="PANTHER" id="PTHR33823:SF4">
    <property type="entry name" value="GENERAL STRESS PROTEIN 16O"/>
    <property type="match status" value="1"/>
</dbReference>
<keyword evidence="3" id="KW-0862">Zinc</keyword>
<proteinExistence type="predicted"/>
<dbReference type="Gene3D" id="1.20.120.910">
    <property type="entry name" value="DksA, coiled-coil domain"/>
    <property type="match status" value="1"/>
</dbReference>
<dbReference type="HOGENOM" id="CLU_043144_1_0_9"/>
<evidence type="ECO:0000313" key="7">
    <source>
        <dbReference type="Proteomes" id="UP000019426"/>
    </source>
</evidence>
<feature type="zinc finger region" description="dksA C4-type" evidence="4">
    <location>
        <begin position="93"/>
        <end position="117"/>
    </location>
</feature>